<comment type="caution">
    <text evidence="2">The sequence shown here is derived from an EMBL/GenBank/DDBJ whole genome shotgun (WGS) entry which is preliminary data.</text>
</comment>
<protein>
    <recommendedName>
        <fullName evidence="4">Vegetative cell wall protein gp1</fullName>
    </recommendedName>
</protein>
<dbReference type="EMBL" id="MU251253">
    <property type="protein sequence ID" value="KAG9254734.1"/>
    <property type="molecule type" value="Genomic_DNA"/>
</dbReference>
<dbReference type="GeneID" id="70298117"/>
<organism evidence="2 3">
    <name type="scientific">Emericellopsis atlantica</name>
    <dbReference type="NCBI Taxonomy" id="2614577"/>
    <lineage>
        <taxon>Eukaryota</taxon>
        <taxon>Fungi</taxon>
        <taxon>Dikarya</taxon>
        <taxon>Ascomycota</taxon>
        <taxon>Pezizomycotina</taxon>
        <taxon>Sordariomycetes</taxon>
        <taxon>Hypocreomycetidae</taxon>
        <taxon>Hypocreales</taxon>
        <taxon>Bionectriaceae</taxon>
        <taxon>Emericellopsis</taxon>
    </lineage>
</organism>
<dbReference type="RefSeq" id="XP_046118658.1">
    <property type="nucleotide sequence ID" value="XM_046267214.1"/>
</dbReference>
<name>A0A9P7ZMA8_9HYPO</name>
<feature type="region of interest" description="Disordered" evidence="1">
    <location>
        <begin position="1"/>
        <end position="80"/>
    </location>
</feature>
<evidence type="ECO:0000313" key="3">
    <source>
        <dbReference type="Proteomes" id="UP000887229"/>
    </source>
</evidence>
<proteinExistence type="predicted"/>
<dbReference type="AlphaFoldDB" id="A0A9P7ZMA8"/>
<feature type="compositionally biased region" description="Polar residues" evidence="1">
    <location>
        <begin position="1"/>
        <end position="12"/>
    </location>
</feature>
<evidence type="ECO:0000256" key="1">
    <source>
        <dbReference type="SAM" id="MobiDB-lite"/>
    </source>
</evidence>
<sequence length="416" mass="47460">MYGYQSPRTPGSTPDYEYDDWEFARMNSATPTPSPRQGWVEAQRTPQRPSTRIGHSRHSSYSASAFSPRPPRDSPRYNSSGEYATVDVSFEDFPSRGPSKSFHYRFPSEDIRSSFAHVRSFSPQDESEDDEVIEALRRTNVLPAQSRSRSRRYTNTSSDYDRVRYTDRRLFSQESPLYNEPVYTRHPATEVPRPMAQTRAPTSHSHARRASAAMGRSATARPQQQPPSKSDLRVHRAATQLDADRHQIPVGYSLKNWDPREEPILLLGSVFDANSLGKWIYDWAVYSVGPRAPIAEMAGELWLLLLDLTEKTNKCVEEGLKTRTKESRQIVNDQIDGSERLMKTLRLLLKNCEAPMLKAASKKKSGLGKNAGTEFVDTLFGRDRELPRVEKFMQKVRTWSIRYEANVAPLLLNPTK</sequence>
<evidence type="ECO:0008006" key="4">
    <source>
        <dbReference type="Google" id="ProtNLM"/>
    </source>
</evidence>
<evidence type="ECO:0000313" key="2">
    <source>
        <dbReference type="EMBL" id="KAG9254734.1"/>
    </source>
</evidence>
<dbReference type="OrthoDB" id="5398854at2759"/>
<feature type="region of interest" description="Disordered" evidence="1">
    <location>
        <begin position="186"/>
        <end position="232"/>
    </location>
</feature>
<dbReference type="Proteomes" id="UP000887229">
    <property type="component" value="Unassembled WGS sequence"/>
</dbReference>
<keyword evidence="3" id="KW-1185">Reference proteome</keyword>
<feature type="compositionally biased region" description="Low complexity" evidence="1">
    <location>
        <begin position="199"/>
        <end position="221"/>
    </location>
</feature>
<reference evidence="2" key="1">
    <citation type="journal article" date="2021" name="IMA Fungus">
        <title>Genomic characterization of three marine fungi, including Emericellopsis atlantica sp. nov. with signatures of a generalist lifestyle and marine biomass degradation.</title>
        <authorList>
            <person name="Hagestad O.C."/>
            <person name="Hou L."/>
            <person name="Andersen J.H."/>
            <person name="Hansen E.H."/>
            <person name="Altermark B."/>
            <person name="Li C."/>
            <person name="Kuhnert E."/>
            <person name="Cox R.J."/>
            <person name="Crous P.W."/>
            <person name="Spatafora J.W."/>
            <person name="Lail K."/>
            <person name="Amirebrahimi M."/>
            <person name="Lipzen A."/>
            <person name="Pangilinan J."/>
            <person name="Andreopoulos W."/>
            <person name="Hayes R.D."/>
            <person name="Ng V."/>
            <person name="Grigoriev I.V."/>
            <person name="Jackson S.A."/>
            <person name="Sutton T.D.S."/>
            <person name="Dobson A.D.W."/>
            <person name="Rama T."/>
        </authorList>
    </citation>
    <scope>NUCLEOTIDE SEQUENCE</scope>
    <source>
        <strain evidence="2">TS7</strain>
    </source>
</reference>
<accession>A0A9P7ZMA8</accession>
<gene>
    <name evidence="2" type="ORF">F5Z01DRAFT_91840</name>
</gene>